<proteinExistence type="predicted"/>
<dbReference type="InterPro" id="IPR001279">
    <property type="entry name" value="Metallo-B-lactamas"/>
</dbReference>
<dbReference type="InterPro" id="IPR036866">
    <property type="entry name" value="RibonucZ/Hydroxyglut_hydro"/>
</dbReference>
<dbReference type="GO" id="GO:0070292">
    <property type="term" value="P:N-acylphosphatidylethanolamine metabolic process"/>
    <property type="evidence" value="ECO:0007669"/>
    <property type="project" value="TreeGrafter"/>
</dbReference>
<evidence type="ECO:0000313" key="2">
    <source>
        <dbReference type="EMBL" id="OTF70119.1"/>
    </source>
</evidence>
<protein>
    <recommendedName>
        <fullName evidence="1">Metallo-beta-lactamase domain-containing protein</fullName>
    </recommendedName>
</protein>
<dbReference type="PANTHER" id="PTHR15032:SF4">
    <property type="entry name" value="N-ACYL-PHOSPHATIDYLETHANOLAMINE-HYDROLYZING PHOSPHOLIPASE D"/>
    <property type="match status" value="1"/>
</dbReference>
<dbReference type="EMBL" id="MUJZ01067223">
    <property type="protein sequence ID" value="OTF70119.1"/>
    <property type="molecule type" value="Genomic_DNA"/>
</dbReference>
<dbReference type="GO" id="GO:0005737">
    <property type="term" value="C:cytoplasm"/>
    <property type="evidence" value="ECO:0007669"/>
    <property type="project" value="TreeGrafter"/>
</dbReference>
<dbReference type="Proteomes" id="UP000194236">
    <property type="component" value="Unassembled WGS sequence"/>
</dbReference>
<dbReference type="PANTHER" id="PTHR15032">
    <property type="entry name" value="N-ACYL-PHOSPHATIDYLETHANOLAMINE-HYDROLYZING PHOSPHOLIPASE D"/>
    <property type="match status" value="1"/>
</dbReference>
<dbReference type="GO" id="GO:0031123">
    <property type="term" value="P:RNA 3'-end processing"/>
    <property type="evidence" value="ECO:0007669"/>
    <property type="project" value="UniProtKB-ARBA"/>
</dbReference>
<dbReference type="SUPFAM" id="SSF56281">
    <property type="entry name" value="Metallo-hydrolase/oxidoreductase"/>
    <property type="match status" value="1"/>
</dbReference>
<comment type="caution">
    <text evidence="2">The sequence shown here is derived from an EMBL/GenBank/DDBJ whole genome shotgun (WGS) entry which is preliminary data.</text>
</comment>
<dbReference type="AlphaFoldDB" id="A0A1Y3ANV5"/>
<evidence type="ECO:0000313" key="3">
    <source>
        <dbReference type="Proteomes" id="UP000194236"/>
    </source>
</evidence>
<dbReference type="GO" id="GO:0070291">
    <property type="term" value="P:N-acylethanolamine metabolic process"/>
    <property type="evidence" value="ECO:0007669"/>
    <property type="project" value="TreeGrafter"/>
</dbReference>
<dbReference type="GO" id="GO:0070290">
    <property type="term" value="F:N-acylphosphatidylethanolamine-specific phospholipase D activity"/>
    <property type="evidence" value="ECO:0007669"/>
    <property type="project" value="TreeGrafter"/>
</dbReference>
<name>A0A1Y3ANV5_EURMA</name>
<reference evidence="2 3" key="1">
    <citation type="submission" date="2017-03" db="EMBL/GenBank/DDBJ databases">
        <title>Genome Survey of Euroglyphus maynei.</title>
        <authorList>
            <person name="Arlian L.G."/>
            <person name="Morgan M.S."/>
            <person name="Rider S.D."/>
        </authorList>
    </citation>
    <scope>NUCLEOTIDE SEQUENCE [LARGE SCALE GENOMIC DNA]</scope>
    <source>
        <strain evidence="2">Arlian Lab</strain>
        <tissue evidence="2">Whole body</tissue>
    </source>
</reference>
<dbReference type="Gene3D" id="3.60.15.10">
    <property type="entry name" value="Ribonuclease Z/Hydroxyacylglutathione hydrolase-like"/>
    <property type="match status" value="1"/>
</dbReference>
<feature type="domain" description="Metallo-beta-lactamase" evidence="1">
    <location>
        <begin position="189"/>
        <end position="282"/>
    </location>
</feature>
<dbReference type="OrthoDB" id="332863at2759"/>
<accession>A0A1Y3ANV5</accession>
<keyword evidence="3" id="KW-1185">Reference proteome</keyword>
<organism evidence="2 3">
    <name type="scientific">Euroglyphus maynei</name>
    <name type="common">Mayne's house dust mite</name>
    <dbReference type="NCBI Taxonomy" id="6958"/>
    <lineage>
        <taxon>Eukaryota</taxon>
        <taxon>Metazoa</taxon>
        <taxon>Ecdysozoa</taxon>
        <taxon>Arthropoda</taxon>
        <taxon>Chelicerata</taxon>
        <taxon>Arachnida</taxon>
        <taxon>Acari</taxon>
        <taxon>Acariformes</taxon>
        <taxon>Sarcoptiformes</taxon>
        <taxon>Astigmata</taxon>
        <taxon>Psoroptidia</taxon>
        <taxon>Analgoidea</taxon>
        <taxon>Pyroglyphidae</taxon>
        <taxon>Pyroglyphinae</taxon>
        <taxon>Euroglyphus</taxon>
    </lineage>
</organism>
<gene>
    <name evidence="2" type="ORF">BLA29_006899</name>
</gene>
<evidence type="ECO:0000259" key="1">
    <source>
        <dbReference type="Pfam" id="PF12706"/>
    </source>
</evidence>
<feature type="non-terminal residue" evidence="2">
    <location>
        <position position="1"/>
    </location>
</feature>
<dbReference type="Pfam" id="PF12706">
    <property type="entry name" value="Lactamase_B_2"/>
    <property type="match status" value="1"/>
</dbReference>
<sequence length="291" mass="32806">HSIASGSEKKLISRNDVICSSGKDKYRHDSERADVPLRPVNSELEYVSENNNHLKVNPIHSSRQSMFCTNDFASTSSLCPSYSQLSRQNSTASQVVKRNTVVNRLDLEPSLMINGKFQNPWPNYKSPTFTNILKLGISRDKSNVASKKDLNQHLPILEPNISTEPPENSFRITWLGHASVLAEFDNMAVLTDPMFSERASPSQVIGPKRYRDPPCTVHDLPSNLDAVVISHSHYDHLDLNTVVLLNARYGSDLRWFIPLGLGDWFSRVGCENVVELDWWEENCVPDKSDGK</sequence>